<dbReference type="GO" id="GO:0098552">
    <property type="term" value="C:side of membrane"/>
    <property type="evidence" value="ECO:0007669"/>
    <property type="project" value="UniProtKB-KW"/>
</dbReference>
<keyword evidence="2" id="KW-1003">Cell membrane</keyword>
<proteinExistence type="inferred from homology"/>
<dbReference type="FunFam" id="2.60.40.420:FF:000069">
    <property type="entry name" value="Early nodulin-like protein 1"/>
    <property type="match status" value="1"/>
</dbReference>
<evidence type="ECO:0000256" key="4">
    <source>
        <dbReference type="ARBA" id="ARBA00022729"/>
    </source>
</evidence>
<dbReference type="SUPFAM" id="SSF49503">
    <property type="entry name" value="Cupredoxins"/>
    <property type="match status" value="1"/>
</dbReference>
<keyword evidence="6" id="KW-1015">Disulfide bond</keyword>
<gene>
    <name evidence="12" type="ORF">Ahy_B10g104623</name>
</gene>
<dbReference type="GO" id="GO:0009055">
    <property type="term" value="F:electron transfer activity"/>
    <property type="evidence" value="ECO:0007669"/>
    <property type="project" value="InterPro"/>
</dbReference>
<keyword evidence="3" id="KW-0336">GPI-anchor</keyword>
<evidence type="ECO:0000256" key="5">
    <source>
        <dbReference type="ARBA" id="ARBA00023136"/>
    </source>
</evidence>
<evidence type="ECO:0000256" key="8">
    <source>
        <dbReference type="ARBA" id="ARBA00023288"/>
    </source>
</evidence>
<comment type="similarity">
    <text evidence="9">Belongs to the early nodulin-like (ENODL) family.</text>
</comment>
<evidence type="ECO:0000256" key="9">
    <source>
        <dbReference type="ARBA" id="ARBA00035011"/>
    </source>
</evidence>
<dbReference type="PROSITE" id="PS51485">
    <property type="entry name" value="PHYTOCYANIN"/>
    <property type="match status" value="1"/>
</dbReference>
<dbReference type="OrthoDB" id="1937044at2759"/>
<dbReference type="PANTHER" id="PTHR33021">
    <property type="entry name" value="BLUE COPPER PROTEIN"/>
    <property type="match status" value="1"/>
</dbReference>
<evidence type="ECO:0000256" key="7">
    <source>
        <dbReference type="ARBA" id="ARBA00023180"/>
    </source>
</evidence>
<name>A0A444X5Z5_ARAHY</name>
<reference evidence="12 13" key="1">
    <citation type="submission" date="2019-01" db="EMBL/GenBank/DDBJ databases">
        <title>Sequencing of cultivated peanut Arachis hypogaea provides insights into genome evolution and oil improvement.</title>
        <authorList>
            <person name="Chen X."/>
        </authorList>
    </citation>
    <scope>NUCLEOTIDE SEQUENCE [LARGE SCALE GENOMIC DNA]</scope>
    <source>
        <strain evidence="13">cv. Fuhuasheng</strain>
        <tissue evidence="12">Leaves</tissue>
    </source>
</reference>
<dbReference type="Gene3D" id="2.60.40.420">
    <property type="entry name" value="Cupredoxins - blue copper proteins"/>
    <property type="match status" value="1"/>
</dbReference>
<dbReference type="AlphaFoldDB" id="A0A444X5Z5"/>
<dbReference type="PANTHER" id="PTHR33021:SF197">
    <property type="entry name" value="EARLY NODULIN-LIKE PROTEIN 13"/>
    <property type="match status" value="1"/>
</dbReference>
<feature type="transmembrane region" description="Helical" evidence="10">
    <location>
        <begin position="12"/>
        <end position="36"/>
    </location>
</feature>
<evidence type="ECO:0000259" key="11">
    <source>
        <dbReference type="PROSITE" id="PS51485"/>
    </source>
</evidence>
<dbReference type="EMBL" id="SDMP01000020">
    <property type="protein sequence ID" value="RYQ85107.1"/>
    <property type="molecule type" value="Genomic_DNA"/>
</dbReference>
<evidence type="ECO:0000256" key="2">
    <source>
        <dbReference type="ARBA" id="ARBA00022475"/>
    </source>
</evidence>
<feature type="domain" description="Phytocyanin" evidence="11">
    <location>
        <begin position="83"/>
        <end position="187"/>
    </location>
</feature>
<keyword evidence="8" id="KW-0449">Lipoprotein</keyword>
<dbReference type="InterPro" id="IPR041846">
    <property type="entry name" value="ENL_dom"/>
</dbReference>
<evidence type="ECO:0000256" key="10">
    <source>
        <dbReference type="SAM" id="Phobius"/>
    </source>
</evidence>
<dbReference type="InterPro" id="IPR003245">
    <property type="entry name" value="Phytocyanin_dom"/>
</dbReference>
<comment type="subcellular location">
    <subcellularLocation>
        <location evidence="1">Cell membrane</location>
        <topology evidence="1">Lipid-anchor</topology>
        <topology evidence="1">GPI-anchor</topology>
    </subcellularLocation>
</comment>
<keyword evidence="10" id="KW-0812">Transmembrane</keyword>
<dbReference type="Pfam" id="PF02298">
    <property type="entry name" value="Cu_bind_like"/>
    <property type="match status" value="1"/>
</dbReference>
<accession>A0A444X5Z5</accession>
<evidence type="ECO:0000256" key="1">
    <source>
        <dbReference type="ARBA" id="ARBA00004609"/>
    </source>
</evidence>
<keyword evidence="7" id="KW-0325">Glycoprotein</keyword>
<dbReference type="STRING" id="3818.A0A444X5Z5"/>
<organism evidence="12 13">
    <name type="scientific">Arachis hypogaea</name>
    <name type="common">Peanut</name>
    <dbReference type="NCBI Taxonomy" id="3818"/>
    <lineage>
        <taxon>Eukaryota</taxon>
        <taxon>Viridiplantae</taxon>
        <taxon>Streptophyta</taxon>
        <taxon>Embryophyta</taxon>
        <taxon>Tracheophyta</taxon>
        <taxon>Spermatophyta</taxon>
        <taxon>Magnoliopsida</taxon>
        <taxon>eudicotyledons</taxon>
        <taxon>Gunneridae</taxon>
        <taxon>Pentapetalae</taxon>
        <taxon>rosids</taxon>
        <taxon>fabids</taxon>
        <taxon>Fabales</taxon>
        <taxon>Fabaceae</taxon>
        <taxon>Papilionoideae</taxon>
        <taxon>50 kb inversion clade</taxon>
        <taxon>dalbergioids sensu lato</taxon>
        <taxon>Dalbergieae</taxon>
        <taxon>Pterocarpus clade</taxon>
        <taxon>Arachis</taxon>
    </lineage>
</organism>
<feature type="transmembrane region" description="Helical" evidence="10">
    <location>
        <begin position="57"/>
        <end position="79"/>
    </location>
</feature>
<keyword evidence="13" id="KW-1185">Reference proteome</keyword>
<dbReference type="InterPro" id="IPR008972">
    <property type="entry name" value="Cupredoxin"/>
</dbReference>
<keyword evidence="10" id="KW-1133">Transmembrane helix</keyword>
<dbReference type="GO" id="GO:0005886">
    <property type="term" value="C:plasma membrane"/>
    <property type="evidence" value="ECO:0007669"/>
    <property type="project" value="UniProtKB-SubCell"/>
</dbReference>
<comment type="caution">
    <text evidence="12">The sequence shown here is derived from an EMBL/GenBank/DDBJ whole genome shotgun (WGS) entry which is preliminary data.</text>
</comment>
<evidence type="ECO:0000256" key="3">
    <source>
        <dbReference type="ARBA" id="ARBA00022622"/>
    </source>
</evidence>
<dbReference type="Proteomes" id="UP000289738">
    <property type="component" value="Chromosome B10"/>
</dbReference>
<evidence type="ECO:0000313" key="12">
    <source>
        <dbReference type="EMBL" id="RYQ85107.1"/>
    </source>
</evidence>
<evidence type="ECO:0000256" key="6">
    <source>
        <dbReference type="ARBA" id="ARBA00023157"/>
    </source>
</evidence>
<keyword evidence="5 10" id="KW-0472">Membrane</keyword>
<keyword evidence="4" id="KW-0732">Signal</keyword>
<sequence>MSACTVTVAPTLIRHFSVSASTATFSWLVLYIYIVYTTQQSPKEQHKPPLSSLFSQNNTMAGCSIVSSAIFTLFLLFGFSSAKEHLVGGKIDAWKIPSSEANSLNKWAERSRFQVGDHLVWKYNGRKDSVLEVDKEDYGNCSTSNPMKEYNDGITKVELDRPGAFYFISGAKGHCEKGQKLVVVVMSPRGGRWSAGFSPAPSPAPSGEFEGPAVAPSSDATVLKSGLLMALGVVAMSVGCFLM</sequence>
<dbReference type="CDD" id="cd11019">
    <property type="entry name" value="OsENODL1_like"/>
    <property type="match status" value="1"/>
</dbReference>
<dbReference type="InterPro" id="IPR039391">
    <property type="entry name" value="Phytocyanin-like"/>
</dbReference>
<evidence type="ECO:0000313" key="13">
    <source>
        <dbReference type="Proteomes" id="UP000289738"/>
    </source>
</evidence>
<protein>
    <recommendedName>
        <fullName evidence="11">Phytocyanin domain-containing protein</fullName>
    </recommendedName>
</protein>